<dbReference type="InterPro" id="IPR008972">
    <property type="entry name" value="Cupredoxin"/>
</dbReference>
<feature type="domain" description="Plastocyanin-like" evidence="6">
    <location>
        <begin position="1"/>
        <end position="53"/>
    </location>
</feature>
<dbReference type="FunFam" id="2.60.40.420:FF:000045">
    <property type="entry name" value="Laccase 2"/>
    <property type="match status" value="1"/>
</dbReference>
<accession>A0A1X7T9R0</accession>
<dbReference type="Gene3D" id="2.60.40.420">
    <property type="entry name" value="Cupredoxins - blue copper proteins"/>
    <property type="match status" value="2"/>
</dbReference>
<evidence type="ECO:0000313" key="8">
    <source>
        <dbReference type="EnsemblMetazoa" id="Aqu2.1.11289_001"/>
    </source>
</evidence>
<organism evidence="8">
    <name type="scientific">Amphimedon queenslandica</name>
    <name type="common">Sponge</name>
    <dbReference type="NCBI Taxonomy" id="400682"/>
    <lineage>
        <taxon>Eukaryota</taxon>
        <taxon>Metazoa</taxon>
        <taxon>Porifera</taxon>
        <taxon>Demospongiae</taxon>
        <taxon>Heteroscleromorpha</taxon>
        <taxon>Haplosclerida</taxon>
        <taxon>Niphatidae</taxon>
        <taxon>Amphimedon</taxon>
    </lineage>
</organism>
<dbReference type="Pfam" id="PF07732">
    <property type="entry name" value="Cu-oxidase_3"/>
    <property type="match status" value="1"/>
</dbReference>
<dbReference type="Gene3D" id="3.40.50.80">
    <property type="entry name" value="Nucleotide-binding domain of ferredoxin-NADP reductase (FNR) module"/>
    <property type="match status" value="1"/>
</dbReference>
<feature type="domain" description="Plastocyanin-like" evidence="5">
    <location>
        <begin position="125"/>
        <end position="226"/>
    </location>
</feature>
<dbReference type="InterPro" id="IPR001117">
    <property type="entry name" value="Cu-oxidase_2nd"/>
</dbReference>
<dbReference type="PANTHER" id="PTHR11709:SF394">
    <property type="entry name" value="FI03373P-RELATED"/>
    <property type="match status" value="1"/>
</dbReference>
<evidence type="ECO:0008006" key="9">
    <source>
        <dbReference type="Google" id="ProtNLM"/>
    </source>
</evidence>
<comment type="similarity">
    <text evidence="1">Belongs to the multicopper oxidase family.</text>
</comment>
<evidence type="ECO:0000256" key="1">
    <source>
        <dbReference type="ARBA" id="ARBA00010609"/>
    </source>
</evidence>
<evidence type="ECO:0000259" key="7">
    <source>
        <dbReference type="Pfam" id="PF08030"/>
    </source>
</evidence>
<dbReference type="InterPro" id="IPR013121">
    <property type="entry name" value="Fe_red_NAD-bd_6"/>
</dbReference>
<evidence type="ECO:0000256" key="4">
    <source>
        <dbReference type="ARBA" id="ARBA00023008"/>
    </source>
</evidence>
<dbReference type="SUPFAM" id="SSF49503">
    <property type="entry name" value="Cupredoxins"/>
    <property type="match status" value="2"/>
</dbReference>
<dbReference type="Pfam" id="PF00394">
    <property type="entry name" value="Cu-oxidase"/>
    <property type="match status" value="1"/>
</dbReference>
<dbReference type="Pfam" id="PF08030">
    <property type="entry name" value="NAD_binding_6"/>
    <property type="match status" value="1"/>
</dbReference>
<evidence type="ECO:0000259" key="6">
    <source>
        <dbReference type="Pfam" id="PF07732"/>
    </source>
</evidence>
<dbReference type="InterPro" id="IPR039261">
    <property type="entry name" value="FNR_nucleotide-bd"/>
</dbReference>
<dbReference type="GO" id="GO:0005507">
    <property type="term" value="F:copper ion binding"/>
    <property type="evidence" value="ECO:0007669"/>
    <property type="project" value="InterPro"/>
</dbReference>
<dbReference type="GO" id="GO:0016491">
    <property type="term" value="F:oxidoreductase activity"/>
    <property type="evidence" value="ECO:0007669"/>
    <property type="project" value="UniProtKB-KW"/>
</dbReference>
<keyword evidence="4" id="KW-0186">Copper</keyword>
<reference evidence="8" key="1">
    <citation type="submission" date="2017-05" db="UniProtKB">
        <authorList>
            <consortium name="EnsemblMetazoa"/>
        </authorList>
    </citation>
    <scope>IDENTIFICATION</scope>
</reference>
<sequence>MDGVEHVTQCGIPPGASFTYIFKAEQYGTHWYHSHSGAQRTDGLFGALIVKEKDIEKVIDEIGDFIDIPLQHTLTLLDWQVSNSIDLFTRIHSGIRYYNIDRAADLRSNPASKRTYSSDGAEVGPVPYWSGIINGKGRHGSVPYVNSELSVFEVSPGSVYRFRLIGAQSLYAYRFSIDRHTLTVIATDGQFVVPIEVDFIIIHSGERYDFLLQTKNNTSQNDYLIRPYPKAIDYERIAKSSESDAVRCTESSNCTALNCPFLVYPQSYYISCEHIHNLRLLFPVSDTDLPTNNAKGISQTSAINGRNLRLPSSPPALYDTPENLYQESCKNLNTNWECDEIDTVIDSDCYCAHVVNVSSDHTNNENKYCRETHKHNNGPEHLDHQNKPTLAELALVDFIWINRDQRHFEWFMELLNELEMEQNEYGTLMDRFLDMHMYITSALQRTDVKALGLQMALDLIHKEKNIDLITGLKTRTQTGRPNWDKVYMLMLGNRI</sequence>
<dbReference type="InterPro" id="IPR011707">
    <property type="entry name" value="Cu-oxidase-like_N"/>
</dbReference>
<dbReference type="OrthoDB" id="206700at2759"/>
<proteinExistence type="inferred from homology"/>
<keyword evidence="3" id="KW-0560">Oxidoreductase</keyword>
<evidence type="ECO:0000256" key="2">
    <source>
        <dbReference type="ARBA" id="ARBA00022723"/>
    </source>
</evidence>
<dbReference type="InterPro" id="IPR045087">
    <property type="entry name" value="Cu-oxidase_fam"/>
</dbReference>
<keyword evidence="2" id="KW-0479">Metal-binding</keyword>
<name>A0A1X7T9R0_AMPQE</name>
<dbReference type="AlphaFoldDB" id="A0A1X7T9R0"/>
<evidence type="ECO:0000259" key="5">
    <source>
        <dbReference type="Pfam" id="PF00394"/>
    </source>
</evidence>
<dbReference type="PANTHER" id="PTHR11709">
    <property type="entry name" value="MULTI-COPPER OXIDASE"/>
    <property type="match status" value="1"/>
</dbReference>
<protein>
    <recommendedName>
        <fullName evidence="9">Plastocyanin-like domain-containing protein</fullName>
    </recommendedName>
</protein>
<evidence type="ECO:0000256" key="3">
    <source>
        <dbReference type="ARBA" id="ARBA00023002"/>
    </source>
</evidence>
<dbReference type="InParanoid" id="A0A1X7T9R0"/>
<feature type="domain" description="Ferric reductase NAD binding" evidence="7">
    <location>
        <begin position="393"/>
        <end position="487"/>
    </location>
</feature>
<dbReference type="CDD" id="cd13884">
    <property type="entry name" value="CuRO_2_tcLCC_insect_like"/>
    <property type="match status" value="1"/>
</dbReference>
<dbReference type="EnsemblMetazoa" id="Aqu2.1.11289_001">
    <property type="protein sequence ID" value="Aqu2.1.11289_001"/>
    <property type="gene ID" value="Aqu2.1.11289"/>
</dbReference>